<comment type="caution">
    <text evidence="9">The sequence shown here is derived from an EMBL/GenBank/DDBJ whole genome shotgun (WGS) entry which is preliminary data.</text>
</comment>
<dbReference type="PANTHER" id="PTHR46206:SF7">
    <property type="entry name" value="P450, PUTATIVE (EUROFUNG)-RELATED"/>
    <property type="match status" value="1"/>
</dbReference>
<reference evidence="9" key="1">
    <citation type="journal article" date="2020" name="Fungal Divers.">
        <title>Resolving the Mortierellaceae phylogeny through synthesis of multi-gene phylogenetics and phylogenomics.</title>
        <authorList>
            <person name="Vandepol N."/>
            <person name="Liber J."/>
            <person name="Desiro A."/>
            <person name="Na H."/>
            <person name="Kennedy M."/>
            <person name="Barry K."/>
            <person name="Grigoriev I.V."/>
            <person name="Miller A.N."/>
            <person name="O'Donnell K."/>
            <person name="Stajich J.E."/>
            <person name="Bonito G."/>
        </authorList>
    </citation>
    <scope>NUCLEOTIDE SEQUENCE</scope>
    <source>
        <strain evidence="9">NVP60</strain>
    </source>
</reference>
<evidence type="ECO:0000256" key="2">
    <source>
        <dbReference type="ARBA" id="ARBA00010617"/>
    </source>
</evidence>
<evidence type="ECO:0000256" key="1">
    <source>
        <dbReference type="ARBA" id="ARBA00001971"/>
    </source>
</evidence>
<gene>
    <name evidence="9" type="ORF">BGZ97_003029</name>
</gene>
<feature type="transmembrane region" description="Helical" evidence="8">
    <location>
        <begin position="17"/>
        <end position="36"/>
    </location>
</feature>
<evidence type="ECO:0000256" key="4">
    <source>
        <dbReference type="ARBA" id="ARBA00023004"/>
    </source>
</evidence>
<keyword evidence="6" id="KW-0560">Oxidoreductase</keyword>
<dbReference type="GO" id="GO:0004497">
    <property type="term" value="F:monooxygenase activity"/>
    <property type="evidence" value="ECO:0007669"/>
    <property type="project" value="UniProtKB-KW"/>
</dbReference>
<accession>A0A9P6QU12</accession>
<evidence type="ECO:0000256" key="8">
    <source>
        <dbReference type="SAM" id="Phobius"/>
    </source>
</evidence>
<feature type="region of interest" description="Disordered" evidence="7">
    <location>
        <begin position="77"/>
        <end position="103"/>
    </location>
</feature>
<dbReference type="OrthoDB" id="1844152at2759"/>
<name>A0A9P6QU12_9FUNG</name>
<evidence type="ECO:0000256" key="6">
    <source>
        <dbReference type="RuleBase" id="RU000461"/>
    </source>
</evidence>
<dbReference type="GO" id="GO:0005506">
    <property type="term" value="F:iron ion binding"/>
    <property type="evidence" value="ECO:0007669"/>
    <property type="project" value="InterPro"/>
</dbReference>
<keyword evidence="3 5" id="KW-0479">Metal-binding</keyword>
<dbReference type="PANTHER" id="PTHR46206">
    <property type="entry name" value="CYTOCHROME P450"/>
    <property type="match status" value="1"/>
</dbReference>
<evidence type="ECO:0000256" key="3">
    <source>
        <dbReference type="ARBA" id="ARBA00022723"/>
    </source>
</evidence>
<dbReference type="AlphaFoldDB" id="A0A9P6QU12"/>
<dbReference type="Proteomes" id="UP000823405">
    <property type="component" value="Unassembled WGS sequence"/>
</dbReference>
<keyword evidence="10" id="KW-1185">Reference proteome</keyword>
<feature type="binding site" description="axial binding residue" evidence="5">
    <location>
        <position position="545"/>
    </location>
    <ligand>
        <name>heme</name>
        <dbReference type="ChEBI" id="CHEBI:30413"/>
    </ligand>
    <ligandPart>
        <name>Fe</name>
        <dbReference type="ChEBI" id="CHEBI:18248"/>
    </ligandPart>
</feature>
<keyword evidence="6" id="KW-0503">Monooxygenase</keyword>
<organism evidence="9 10">
    <name type="scientific">Linnemannia gamsii</name>
    <dbReference type="NCBI Taxonomy" id="64522"/>
    <lineage>
        <taxon>Eukaryota</taxon>
        <taxon>Fungi</taxon>
        <taxon>Fungi incertae sedis</taxon>
        <taxon>Mucoromycota</taxon>
        <taxon>Mortierellomycotina</taxon>
        <taxon>Mortierellomycetes</taxon>
        <taxon>Mortierellales</taxon>
        <taxon>Mortierellaceae</taxon>
        <taxon>Linnemannia</taxon>
    </lineage>
</organism>
<evidence type="ECO:0000313" key="9">
    <source>
        <dbReference type="EMBL" id="KAG0300892.1"/>
    </source>
</evidence>
<proteinExistence type="inferred from homology"/>
<dbReference type="GO" id="GO:0016705">
    <property type="term" value="F:oxidoreductase activity, acting on paired donors, with incorporation or reduction of molecular oxygen"/>
    <property type="evidence" value="ECO:0007669"/>
    <property type="project" value="InterPro"/>
</dbReference>
<dbReference type="InterPro" id="IPR017972">
    <property type="entry name" value="Cyt_P450_CS"/>
</dbReference>
<sequence length="599" mass="67989">MIGVLYVNTLPTVPVDAFSLLVPILLALVSVTYIAFSKMLGTHHSYPQGEQSLSKTCFDVLVNILDQQRKKIAISLSNYNTQPNKSRPPPIPMVSLRPGDRTHDKEYHENQDKFLTRCLAEAGPVFKLSMHHLQIIVVSDEYIREMFLNENFSNVDALNELMGVKTFLHMLIKSGKNNDARIQNSIILEHLTPNLGKYQAEMVGALESALVKEFRLSTEKVYEKESQGGKERLVMNPVAIFESMVGKSTSTVFMGAEVANNPEVLETFVMSMHDFANVMGLNDLDLPFWRRWLNLKLNYFNNPLKRRVQILAKAATPVILERRQREARLINESADAPEFLKQRPHDILQKMLDRFDEYGFIDLEDICGHIMLLILTSVHTTIDASTAMVYYLAAYPETIPVLHREQVQVLDAIQQERQQERSSRLEKGLEVNVDLLDPAHDRDLTSAALKRMIHLESFQREVLRCRTEALTHFHMARKETLLSNGMVIPTYSMMLANLTSTHANNSAAHGPNPGEFQPWRYVGTHKTMTKVGVDYLPFGMGKHVCPGRFMASQQSKTLVSLIVSKFEKIAFHDPSQAAHVLRTQYGDVSKPALVFTSRE</sequence>
<dbReference type="InterPro" id="IPR001128">
    <property type="entry name" value="Cyt_P450"/>
</dbReference>
<dbReference type="PRINTS" id="PR00465">
    <property type="entry name" value="EP450IV"/>
</dbReference>
<dbReference type="PROSITE" id="PS00086">
    <property type="entry name" value="CYTOCHROME_P450"/>
    <property type="match status" value="1"/>
</dbReference>
<evidence type="ECO:0000256" key="5">
    <source>
        <dbReference type="PIRSR" id="PIRSR602403-1"/>
    </source>
</evidence>
<keyword evidence="4 5" id="KW-0408">Iron</keyword>
<evidence type="ECO:0008006" key="11">
    <source>
        <dbReference type="Google" id="ProtNLM"/>
    </source>
</evidence>
<dbReference type="InterPro" id="IPR002403">
    <property type="entry name" value="Cyt_P450_E_grp-IV"/>
</dbReference>
<dbReference type="GO" id="GO:0020037">
    <property type="term" value="F:heme binding"/>
    <property type="evidence" value="ECO:0007669"/>
    <property type="project" value="InterPro"/>
</dbReference>
<dbReference type="Gene3D" id="1.10.630.10">
    <property type="entry name" value="Cytochrome P450"/>
    <property type="match status" value="1"/>
</dbReference>
<comment type="similarity">
    <text evidence="2 6">Belongs to the cytochrome P450 family.</text>
</comment>
<dbReference type="Pfam" id="PF00067">
    <property type="entry name" value="p450"/>
    <property type="match status" value="1"/>
</dbReference>
<dbReference type="SUPFAM" id="SSF48264">
    <property type="entry name" value="Cytochrome P450"/>
    <property type="match status" value="1"/>
</dbReference>
<dbReference type="InterPro" id="IPR036396">
    <property type="entry name" value="Cyt_P450_sf"/>
</dbReference>
<comment type="cofactor">
    <cofactor evidence="1 5">
        <name>heme</name>
        <dbReference type="ChEBI" id="CHEBI:30413"/>
    </cofactor>
</comment>
<keyword evidence="8" id="KW-1133">Transmembrane helix</keyword>
<dbReference type="EMBL" id="JAAAIN010001699">
    <property type="protein sequence ID" value="KAG0300892.1"/>
    <property type="molecule type" value="Genomic_DNA"/>
</dbReference>
<evidence type="ECO:0000313" key="10">
    <source>
        <dbReference type="Proteomes" id="UP000823405"/>
    </source>
</evidence>
<keyword evidence="8" id="KW-0472">Membrane</keyword>
<keyword evidence="5 6" id="KW-0349">Heme</keyword>
<evidence type="ECO:0000256" key="7">
    <source>
        <dbReference type="SAM" id="MobiDB-lite"/>
    </source>
</evidence>
<keyword evidence="8" id="KW-0812">Transmembrane</keyword>
<protein>
    <recommendedName>
        <fullName evidence="11">Cytochrome P450</fullName>
    </recommendedName>
</protein>